<keyword evidence="14" id="KW-1185">Reference proteome</keyword>
<evidence type="ECO:0000256" key="2">
    <source>
        <dbReference type="ARBA" id="ARBA00004370"/>
    </source>
</evidence>
<feature type="domain" description="CHASE" evidence="12">
    <location>
        <begin position="131"/>
        <end position="284"/>
    </location>
</feature>
<dbReference type="Pfam" id="PF03924">
    <property type="entry name" value="CHASE"/>
    <property type="match status" value="1"/>
</dbReference>
<name>A0ABT3YH95_9HYPH</name>
<evidence type="ECO:0000256" key="11">
    <source>
        <dbReference type="ARBA" id="ARBA00023136"/>
    </source>
</evidence>
<dbReference type="PROSITE" id="PS50839">
    <property type="entry name" value="CHASE"/>
    <property type="match status" value="1"/>
</dbReference>
<dbReference type="SMART" id="SM01079">
    <property type="entry name" value="CHASE"/>
    <property type="match status" value="1"/>
</dbReference>
<protein>
    <recommendedName>
        <fullName evidence="3">histidine kinase</fullName>
        <ecNumber evidence="3">2.7.13.3</ecNumber>
    </recommendedName>
</protein>
<comment type="caution">
    <text evidence="13">The sequence shown here is derived from an EMBL/GenBank/DDBJ whole genome shotgun (WGS) entry which is preliminary data.</text>
</comment>
<dbReference type="Proteomes" id="UP001081283">
    <property type="component" value="Unassembled WGS sequence"/>
</dbReference>
<dbReference type="Pfam" id="PF07536">
    <property type="entry name" value="HWE_HK"/>
    <property type="match status" value="1"/>
</dbReference>
<dbReference type="Gene3D" id="3.30.450.350">
    <property type="entry name" value="CHASE domain"/>
    <property type="match status" value="1"/>
</dbReference>
<evidence type="ECO:0000256" key="3">
    <source>
        <dbReference type="ARBA" id="ARBA00012438"/>
    </source>
</evidence>
<evidence type="ECO:0000313" key="13">
    <source>
        <dbReference type="EMBL" id="MCY0095269.1"/>
    </source>
</evidence>
<organism evidence="13 14">
    <name type="scientific">Hoeflea ulvae</name>
    <dbReference type="NCBI Taxonomy" id="2983764"/>
    <lineage>
        <taxon>Bacteria</taxon>
        <taxon>Pseudomonadati</taxon>
        <taxon>Pseudomonadota</taxon>
        <taxon>Alphaproteobacteria</taxon>
        <taxon>Hyphomicrobiales</taxon>
        <taxon>Rhizobiaceae</taxon>
        <taxon>Hoeflea</taxon>
    </lineage>
</organism>
<keyword evidence="7" id="KW-0547">Nucleotide-binding</keyword>
<comment type="catalytic activity">
    <reaction evidence="1">
        <text>ATP + protein L-histidine = ADP + protein N-phospho-L-histidine.</text>
        <dbReference type="EC" id="2.7.13.3"/>
    </reaction>
</comment>
<dbReference type="PANTHER" id="PTHR41523">
    <property type="entry name" value="TWO-COMPONENT SYSTEM SENSOR PROTEIN"/>
    <property type="match status" value="1"/>
</dbReference>
<keyword evidence="4" id="KW-0597">Phosphoprotein</keyword>
<dbReference type="RefSeq" id="WP_267613158.1">
    <property type="nucleotide sequence ID" value="NZ_JAOVZQ010000001.1"/>
</dbReference>
<dbReference type="SMART" id="SM00911">
    <property type="entry name" value="HWE_HK"/>
    <property type="match status" value="1"/>
</dbReference>
<reference evidence="13" key="1">
    <citation type="submission" date="2022-10" db="EMBL/GenBank/DDBJ databases">
        <title>Hoeflea sp. J2-29, isolated from marine algae.</title>
        <authorList>
            <person name="Kristyanto S."/>
            <person name="Kim J.M."/>
            <person name="Jeon C.O."/>
        </authorList>
    </citation>
    <scope>NUCLEOTIDE SEQUENCE</scope>
    <source>
        <strain evidence="13">J2-29</strain>
    </source>
</reference>
<keyword evidence="8" id="KW-0418">Kinase</keyword>
<dbReference type="InterPro" id="IPR006189">
    <property type="entry name" value="CHASE_dom"/>
</dbReference>
<evidence type="ECO:0000256" key="1">
    <source>
        <dbReference type="ARBA" id="ARBA00000085"/>
    </source>
</evidence>
<keyword evidence="9" id="KW-0067">ATP-binding</keyword>
<dbReference type="EC" id="2.7.13.3" evidence="3"/>
<evidence type="ECO:0000256" key="6">
    <source>
        <dbReference type="ARBA" id="ARBA00022692"/>
    </source>
</evidence>
<dbReference type="Gene3D" id="3.30.565.10">
    <property type="entry name" value="Histidine kinase-like ATPase, C-terminal domain"/>
    <property type="match status" value="1"/>
</dbReference>
<evidence type="ECO:0000256" key="10">
    <source>
        <dbReference type="ARBA" id="ARBA00022989"/>
    </source>
</evidence>
<dbReference type="InterPro" id="IPR011102">
    <property type="entry name" value="Sig_transdc_His_kinase_HWE"/>
</dbReference>
<sequence>MSVLYRLQPALVFFVVVLVGLLTAAASWYTIDQANRMSFAAMADRSVQRLRDRIDNHMLLIKSTEALFAGLGEVPSAEQFRVFIGRLQKTEQFSGVQGIGFARYVRTGPQSDEAIAAELDRNYGILRAPWPETSEENRTPIVLLEPRTDRNVAALGYDMFSEPTRRKAIVAALIEQRMRASSALQLVQETAGDPQSGFLIYMPFFAVNSGRPLGFVYAPFRVTNLFESALKRIPVLPIHVTAWDGKPETSNLIYESLGDPGQRLGAAHTVMTTIDVAGQTWTLEIRPSEVYRSPVDQTRSFMLAIASLLLAAALATSSRSQQRNIEVGEALRQETERALTEREFLLQEMKHRIKNMIARVLAISRQTARSSESLPDFTQSFNARLQAMAASQDLLARTSWQGADLKTLLSQELKQIFGDELDEAHLNGPAIELNETAAQAFGLAFHELATNSLKYGSARYNSGILKVSWTLKRATGQPRELVLNWSERSEQPLEPQEAEVVGHKGGFGTRLLDATMRIELGGAISSAPHSYGIDVTITVPFDNVISRRKPPVSTKAQRKRRAE</sequence>
<keyword evidence="11" id="KW-0472">Membrane</keyword>
<evidence type="ECO:0000256" key="9">
    <source>
        <dbReference type="ARBA" id="ARBA00022840"/>
    </source>
</evidence>
<dbReference type="EMBL" id="JAOVZQ010000001">
    <property type="protein sequence ID" value="MCY0095269.1"/>
    <property type="molecule type" value="Genomic_DNA"/>
</dbReference>
<evidence type="ECO:0000259" key="12">
    <source>
        <dbReference type="PROSITE" id="PS50839"/>
    </source>
</evidence>
<dbReference type="PANTHER" id="PTHR41523:SF8">
    <property type="entry name" value="ETHYLENE RESPONSE SENSOR PROTEIN"/>
    <property type="match status" value="1"/>
</dbReference>
<comment type="subcellular location">
    <subcellularLocation>
        <location evidence="2">Membrane</location>
    </subcellularLocation>
</comment>
<dbReference type="InterPro" id="IPR042240">
    <property type="entry name" value="CHASE_sf"/>
</dbReference>
<evidence type="ECO:0000256" key="8">
    <source>
        <dbReference type="ARBA" id="ARBA00022777"/>
    </source>
</evidence>
<dbReference type="InterPro" id="IPR036890">
    <property type="entry name" value="HATPase_C_sf"/>
</dbReference>
<evidence type="ECO:0000256" key="7">
    <source>
        <dbReference type="ARBA" id="ARBA00022741"/>
    </source>
</evidence>
<keyword evidence="6" id="KW-0812">Transmembrane</keyword>
<evidence type="ECO:0000256" key="4">
    <source>
        <dbReference type="ARBA" id="ARBA00022553"/>
    </source>
</evidence>
<accession>A0ABT3YH95</accession>
<keyword evidence="5" id="KW-0808">Transferase</keyword>
<gene>
    <name evidence="13" type="ORF">OEG82_14740</name>
</gene>
<evidence type="ECO:0000256" key="5">
    <source>
        <dbReference type="ARBA" id="ARBA00022679"/>
    </source>
</evidence>
<proteinExistence type="predicted"/>
<evidence type="ECO:0000313" key="14">
    <source>
        <dbReference type="Proteomes" id="UP001081283"/>
    </source>
</evidence>
<keyword evidence="10" id="KW-1133">Transmembrane helix</keyword>